<evidence type="ECO:0000313" key="4">
    <source>
        <dbReference type="Proteomes" id="UP000229297"/>
    </source>
</evidence>
<comment type="function">
    <text evidence="2">Antitoxin component of a type II toxin-antitoxin (TA) system.</text>
</comment>
<reference evidence="4" key="1">
    <citation type="submission" date="2017-09" db="EMBL/GenBank/DDBJ databases">
        <title>Depth-based differentiation of microbial function through sediment-hosted aquifers and enrichment of novel symbionts in the deep terrestrial subsurface.</title>
        <authorList>
            <person name="Probst A.J."/>
            <person name="Ladd B."/>
            <person name="Jarett J.K."/>
            <person name="Geller-Mcgrath D.E."/>
            <person name="Sieber C.M.K."/>
            <person name="Emerson J.B."/>
            <person name="Anantharaman K."/>
            <person name="Thomas B.C."/>
            <person name="Malmstrom R."/>
            <person name="Stieglmeier M."/>
            <person name="Klingl A."/>
            <person name="Woyke T."/>
            <person name="Ryan C.M."/>
            <person name="Banfield J.F."/>
        </authorList>
    </citation>
    <scope>NUCLEOTIDE SEQUENCE [LARGE SCALE GENOMIC DNA]</scope>
</reference>
<dbReference type="InterPro" id="IPR006442">
    <property type="entry name" value="Antitoxin_Phd/YefM"/>
</dbReference>
<dbReference type="EMBL" id="PFIC01000022">
    <property type="protein sequence ID" value="PIX17901.1"/>
    <property type="molecule type" value="Genomic_DNA"/>
</dbReference>
<dbReference type="NCBIfam" id="TIGR01552">
    <property type="entry name" value="phd_fam"/>
    <property type="match status" value="1"/>
</dbReference>
<evidence type="ECO:0000256" key="2">
    <source>
        <dbReference type="RuleBase" id="RU362080"/>
    </source>
</evidence>
<evidence type="ECO:0000256" key="1">
    <source>
        <dbReference type="ARBA" id="ARBA00009981"/>
    </source>
</evidence>
<gene>
    <name evidence="3" type="ORF">COZ71_00870</name>
</gene>
<evidence type="ECO:0000313" key="3">
    <source>
        <dbReference type="EMBL" id="PIX17901.1"/>
    </source>
</evidence>
<comment type="caution">
    <text evidence="3">The sequence shown here is derived from an EMBL/GenBank/DDBJ whole genome shotgun (WGS) entry which is preliminary data.</text>
</comment>
<sequence>MRLKEDIKTVAYMKTYASQLITKIQKTHHPVIITQNGEAKAVLQDINSYEKIRNAFLILKLLVQGENDISKDNVLENEVVMKRFEEKLMSGKR</sequence>
<dbReference type="SUPFAM" id="SSF143120">
    <property type="entry name" value="YefM-like"/>
    <property type="match status" value="1"/>
</dbReference>
<proteinExistence type="inferred from homology"/>
<dbReference type="Gene3D" id="3.40.1620.10">
    <property type="entry name" value="YefM-like domain"/>
    <property type="match status" value="1"/>
</dbReference>
<organism evidence="3 4">
    <name type="scientific">Candidatus Desantisbacteria bacterium CG_4_8_14_3_um_filter_40_12</name>
    <dbReference type="NCBI Taxonomy" id="1974545"/>
    <lineage>
        <taxon>Bacteria</taxon>
        <taxon>Candidatus Desantisiibacteriota</taxon>
    </lineage>
</organism>
<protein>
    <recommendedName>
        <fullName evidence="2">Antitoxin</fullName>
    </recommendedName>
</protein>
<dbReference type="Pfam" id="PF02604">
    <property type="entry name" value="PhdYeFM_antitox"/>
    <property type="match status" value="1"/>
</dbReference>
<accession>A0A2M7JET5</accession>
<comment type="similarity">
    <text evidence="1 2">Belongs to the phD/YefM antitoxin family.</text>
</comment>
<dbReference type="InterPro" id="IPR036165">
    <property type="entry name" value="YefM-like_sf"/>
</dbReference>
<dbReference type="AlphaFoldDB" id="A0A2M7JET5"/>
<dbReference type="Proteomes" id="UP000229297">
    <property type="component" value="Unassembled WGS sequence"/>
</dbReference>
<name>A0A2M7JET5_9BACT</name>